<dbReference type="RefSeq" id="WP_135245544.1">
    <property type="nucleotide sequence ID" value="NZ_SIHO01000002.1"/>
</dbReference>
<dbReference type="SUPFAM" id="SSF52425">
    <property type="entry name" value="Cryptochrome/photolyase, N-terminal domain"/>
    <property type="match status" value="1"/>
</dbReference>
<evidence type="ECO:0000313" key="8">
    <source>
        <dbReference type="EMBL" id="TFU02952.1"/>
    </source>
</evidence>
<evidence type="ECO:0000256" key="4">
    <source>
        <dbReference type="ARBA" id="ARBA00022991"/>
    </source>
</evidence>
<name>A0A4Y9ELS3_9SPHN</name>
<proteinExistence type="inferred from homology"/>
<dbReference type="OrthoDB" id="9772484at2"/>
<dbReference type="InterPro" id="IPR005101">
    <property type="entry name" value="Cryptochr/Photolyase_FAD-bd"/>
</dbReference>
<organism evidence="8 9">
    <name type="scientific">Glacieibacterium arshaanense</name>
    <dbReference type="NCBI Taxonomy" id="2511025"/>
    <lineage>
        <taxon>Bacteria</taxon>
        <taxon>Pseudomonadati</taxon>
        <taxon>Pseudomonadota</taxon>
        <taxon>Alphaproteobacteria</taxon>
        <taxon>Sphingomonadales</taxon>
        <taxon>Sphingosinicellaceae</taxon>
        <taxon>Glacieibacterium</taxon>
    </lineage>
</organism>
<dbReference type="PANTHER" id="PTHR11455:SF9">
    <property type="entry name" value="CRYPTOCHROME CIRCADIAN CLOCK 5 ISOFORM X1"/>
    <property type="match status" value="1"/>
</dbReference>
<keyword evidence="4 6" id="KW-0157">Chromophore</keyword>
<dbReference type="GO" id="GO:0003904">
    <property type="term" value="F:deoxyribodipyrimidine photo-lyase activity"/>
    <property type="evidence" value="ECO:0007669"/>
    <property type="project" value="TreeGrafter"/>
</dbReference>
<evidence type="ECO:0000256" key="3">
    <source>
        <dbReference type="ARBA" id="ARBA00022827"/>
    </source>
</evidence>
<evidence type="ECO:0000313" key="9">
    <source>
        <dbReference type="Proteomes" id="UP000297737"/>
    </source>
</evidence>
<dbReference type="GO" id="GO:0006139">
    <property type="term" value="P:nucleobase-containing compound metabolic process"/>
    <property type="evidence" value="ECO:0007669"/>
    <property type="project" value="UniProtKB-ARBA"/>
</dbReference>
<dbReference type="GO" id="GO:0006950">
    <property type="term" value="P:response to stress"/>
    <property type="evidence" value="ECO:0007669"/>
    <property type="project" value="UniProtKB-ARBA"/>
</dbReference>
<dbReference type="SUPFAM" id="SSF48173">
    <property type="entry name" value="Cryptochrome/photolyase FAD-binding domain"/>
    <property type="match status" value="1"/>
</dbReference>
<dbReference type="InterPro" id="IPR036134">
    <property type="entry name" value="Crypto/Photolyase_FAD-like_sf"/>
</dbReference>
<evidence type="ECO:0000256" key="1">
    <source>
        <dbReference type="ARBA" id="ARBA00001932"/>
    </source>
</evidence>
<dbReference type="PROSITE" id="PS00691">
    <property type="entry name" value="DNA_PHOTOLYASES_1_2"/>
    <property type="match status" value="1"/>
</dbReference>
<dbReference type="AlphaFoldDB" id="A0A4Y9ELS3"/>
<keyword evidence="8" id="KW-0456">Lyase</keyword>
<evidence type="ECO:0000259" key="7">
    <source>
        <dbReference type="PROSITE" id="PS51645"/>
    </source>
</evidence>
<evidence type="ECO:0000256" key="6">
    <source>
        <dbReference type="RuleBase" id="RU004182"/>
    </source>
</evidence>
<dbReference type="Gene3D" id="3.40.50.620">
    <property type="entry name" value="HUPs"/>
    <property type="match status" value="1"/>
</dbReference>
<evidence type="ECO:0000256" key="5">
    <source>
        <dbReference type="PIRSR" id="PIRSR602081-1"/>
    </source>
</evidence>
<feature type="binding site" evidence="5">
    <location>
        <begin position="229"/>
        <end position="233"/>
    </location>
    <ligand>
        <name>FAD</name>
        <dbReference type="ChEBI" id="CHEBI:57692"/>
    </ligand>
</feature>
<sequence length="456" mass="50273">MAATQIIWFRQDLRLEDQAAVVAAAAAGPVIAVYVLDDATPGERRMGGASRWWLHHSLAALDTALTARGARLLRLRGRAGVVLPELAAATGATTVHALHHYEPYALTQQAEVAKRLDLRLYDGLTLLPPDALTTGGGGRYRIFTPWWNALQTHMPPHTPQPGPAQFEMAPAPAGDTLADWALLPTRPDWAMGFRNWQPGEAGAHARLADFAGHVAGYDTGRNFPAQAATSRLSPHLHFGEISPAQAWARLAGEPGARPFLRQIGWRDFAVQTLDAFPDLHWRAMRPEFDRIAFTDIDGGDGAYQLAAWQRGRTGYPIVDAGMRELWATGWMHNRVRMIAASFLTKHLLIDWRHGERWFWDTLVDADLANNAMGWQWVMGSGVDAAPYYRIFAPVTQSAKFDAAAYIRRWVPELAALPGKAIHAPWEHGGARGYPPPIVDHATARARALAAFEAMKL</sequence>
<feature type="binding site" evidence="5">
    <location>
        <position position="259"/>
    </location>
    <ligand>
        <name>FAD</name>
        <dbReference type="ChEBI" id="CHEBI:57692"/>
    </ligand>
</feature>
<dbReference type="Pfam" id="PF03441">
    <property type="entry name" value="FAD_binding_7"/>
    <property type="match status" value="1"/>
</dbReference>
<dbReference type="Pfam" id="PF00875">
    <property type="entry name" value="DNA_photolyase"/>
    <property type="match status" value="1"/>
</dbReference>
<gene>
    <name evidence="8" type="ORF">EUV02_07010</name>
</gene>
<keyword evidence="2 5" id="KW-0285">Flavoprotein</keyword>
<evidence type="ECO:0000256" key="2">
    <source>
        <dbReference type="ARBA" id="ARBA00022630"/>
    </source>
</evidence>
<comment type="cofactor">
    <cofactor evidence="5">
        <name>FAD</name>
        <dbReference type="ChEBI" id="CHEBI:57692"/>
    </cofactor>
    <text evidence="5">Binds 1 FAD per subunit.</text>
</comment>
<dbReference type="InterPro" id="IPR036155">
    <property type="entry name" value="Crypto/Photolyase_N_sf"/>
</dbReference>
<dbReference type="GO" id="GO:0003677">
    <property type="term" value="F:DNA binding"/>
    <property type="evidence" value="ECO:0007669"/>
    <property type="project" value="TreeGrafter"/>
</dbReference>
<dbReference type="PROSITE" id="PS00394">
    <property type="entry name" value="DNA_PHOTOLYASES_1_1"/>
    <property type="match status" value="1"/>
</dbReference>
<dbReference type="Gene3D" id="1.10.579.10">
    <property type="entry name" value="DNA Cyclobutane Dipyrimidine Photolyase, subunit A, domain 3"/>
    <property type="match status" value="1"/>
</dbReference>
<accession>A0A4Y9ELS3</accession>
<reference evidence="8 9" key="1">
    <citation type="submission" date="2019-02" db="EMBL/GenBank/DDBJ databases">
        <title>Polymorphobacter sp. isolated from the lake at the Tibet of China.</title>
        <authorList>
            <person name="Li A."/>
        </authorList>
    </citation>
    <scope>NUCLEOTIDE SEQUENCE [LARGE SCALE GENOMIC DNA]</scope>
    <source>
        <strain evidence="8 9">DJ1R-1</strain>
    </source>
</reference>
<dbReference type="Proteomes" id="UP000297737">
    <property type="component" value="Unassembled WGS sequence"/>
</dbReference>
<dbReference type="InterPro" id="IPR002081">
    <property type="entry name" value="Cryptochrome/DNA_photolyase_1"/>
</dbReference>
<dbReference type="PRINTS" id="PR00147">
    <property type="entry name" value="DNAPHOTLYASE"/>
</dbReference>
<keyword evidence="9" id="KW-1185">Reference proteome</keyword>
<keyword evidence="3 5" id="KW-0274">FAD</keyword>
<comment type="similarity">
    <text evidence="6">Belongs to the DNA photolyase family.</text>
</comment>
<dbReference type="Gene3D" id="1.25.40.80">
    <property type="match status" value="1"/>
</dbReference>
<feature type="domain" description="Photolyase/cryptochrome alpha/beta" evidence="7">
    <location>
        <begin position="3"/>
        <end position="126"/>
    </location>
</feature>
<dbReference type="InterPro" id="IPR018394">
    <property type="entry name" value="DNA_photolyase_1_CS_C"/>
</dbReference>
<feature type="binding site" evidence="5">
    <location>
        <begin position="364"/>
        <end position="366"/>
    </location>
    <ligand>
        <name>FAD</name>
        <dbReference type="ChEBI" id="CHEBI:57692"/>
    </ligand>
</feature>
<dbReference type="PROSITE" id="PS51645">
    <property type="entry name" value="PHR_CRY_ALPHA_BETA"/>
    <property type="match status" value="1"/>
</dbReference>
<dbReference type="InterPro" id="IPR014729">
    <property type="entry name" value="Rossmann-like_a/b/a_fold"/>
</dbReference>
<dbReference type="EMBL" id="SIHO01000002">
    <property type="protein sequence ID" value="TFU02952.1"/>
    <property type="molecule type" value="Genomic_DNA"/>
</dbReference>
<protein>
    <submittedName>
        <fullName evidence="8">Deoxyribodipyrimidine photo-lyase</fullName>
    </submittedName>
</protein>
<comment type="caution">
    <text evidence="8">The sequence shown here is derived from an EMBL/GenBank/DDBJ whole genome shotgun (WGS) entry which is preliminary data.</text>
</comment>
<feature type="binding site" evidence="5">
    <location>
        <position position="217"/>
    </location>
    <ligand>
        <name>FAD</name>
        <dbReference type="ChEBI" id="CHEBI:57692"/>
    </ligand>
</feature>
<dbReference type="GO" id="GO:0071949">
    <property type="term" value="F:FAD binding"/>
    <property type="evidence" value="ECO:0007669"/>
    <property type="project" value="TreeGrafter"/>
</dbReference>
<comment type="cofactor">
    <cofactor evidence="1">
        <name>(6R)-5,10-methylene-5,6,7,8-tetrahydrofolate</name>
        <dbReference type="ChEBI" id="CHEBI:15636"/>
    </cofactor>
</comment>
<dbReference type="PANTHER" id="PTHR11455">
    <property type="entry name" value="CRYPTOCHROME"/>
    <property type="match status" value="1"/>
</dbReference>
<dbReference type="GO" id="GO:0009416">
    <property type="term" value="P:response to light stimulus"/>
    <property type="evidence" value="ECO:0007669"/>
    <property type="project" value="TreeGrafter"/>
</dbReference>
<dbReference type="InterPro" id="IPR006050">
    <property type="entry name" value="DNA_photolyase_N"/>
</dbReference>